<dbReference type="Pfam" id="PF13639">
    <property type="entry name" value="zf-RING_2"/>
    <property type="match status" value="1"/>
</dbReference>
<gene>
    <name evidence="13" type="ORF">AWJ20_897</name>
</gene>
<protein>
    <recommendedName>
        <fullName evidence="12">RING-type domain-containing protein</fullName>
    </recommendedName>
</protein>
<evidence type="ECO:0000259" key="12">
    <source>
        <dbReference type="PROSITE" id="PS50089"/>
    </source>
</evidence>
<comment type="subcellular location">
    <subcellularLocation>
        <location evidence="1">Endomembrane system</location>
        <topology evidence="1">Multi-pass membrane protein</topology>
    </subcellularLocation>
</comment>
<dbReference type="GO" id="GO:0036503">
    <property type="term" value="P:ERAD pathway"/>
    <property type="evidence" value="ECO:0007669"/>
    <property type="project" value="TreeGrafter"/>
</dbReference>
<keyword evidence="9" id="KW-0472">Membrane</keyword>
<evidence type="ECO:0000256" key="11">
    <source>
        <dbReference type="SAM" id="MobiDB-lite"/>
    </source>
</evidence>
<keyword evidence="5" id="KW-0479">Metal-binding</keyword>
<dbReference type="KEGG" id="slb:AWJ20_897"/>
<dbReference type="GeneID" id="30037979"/>
<dbReference type="SUPFAM" id="SSF57850">
    <property type="entry name" value="RING/U-box"/>
    <property type="match status" value="1"/>
</dbReference>
<evidence type="ECO:0000256" key="3">
    <source>
        <dbReference type="ARBA" id="ARBA00022679"/>
    </source>
</evidence>
<keyword evidence="3" id="KW-0808">Transferase</keyword>
<dbReference type="InterPro" id="IPR001841">
    <property type="entry name" value="Znf_RING"/>
</dbReference>
<organism evidence="13 14">
    <name type="scientific">Sugiyamaella lignohabitans</name>
    <dbReference type="NCBI Taxonomy" id="796027"/>
    <lineage>
        <taxon>Eukaryota</taxon>
        <taxon>Fungi</taxon>
        <taxon>Dikarya</taxon>
        <taxon>Ascomycota</taxon>
        <taxon>Saccharomycotina</taxon>
        <taxon>Dipodascomycetes</taxon>
        <taxon>Dipodascales</taxon>
        <taxon>Trichomonascaceae</taxon>
        <taxon>Sugiyamaella</taxon>
    </lineage>
</organism>
<evidence type="ECO:0000256" key="7">
    <source>
        <dbReference type="ARBA" id="ARBA00022833"/>
    </source>
</evidence>
<dbReference type="EMBL" id="CP014501">
    <property type="protein sequence ID" value="ANB12637.1"/>
    <property type="molecule type" value="Genomic_DNA"/>
</dbReference>
<dbReference type="GO" id="GO:0043161">
    <property type="term" value="P:proteasome-mediated ubiquitin-dependent protein catabolic process"/>
    <property type="evidence" value="ECO:0007669"/>
    <property type="project" value="TreeGrafter"/>
</dbReference>
<dbReference type="PANTHER" id="PTHR22763:SF191">
    <property type="entry name" value="RING FINGER PROTEIN 145 HOMOLOG"/>
    <property type="match status" value="1"/>
</dbReference>
<evidence type="ECO:0000313" key="14">
    <source>
        <dbReference type="Proteomes" id="UP000189580"/>
    </source>
</evidence>
<dbReference type="Gene3D" id="3.30.40.10">
    <property type="entry name" value="Zinc/RING finger domain, C3HC4 (zinc finger)"/>
    <property type="match status" value="1"/>
</dbReference>
<evidence type="ECO:0000256" key="10">
    <source>
        <dbReference type="PROSITE-ProRule" id="PRU00175"/>
    </source>
</evidence>
<keyword evidence="8" id="KW-1133">Transmembrane helix</keyword>
<dbReference type="GO" id="GO:0008270">
    <property type="term" value="F:zinc ion binding"/>
    <property type="evidence" value="ECO:0007669"/>
    <property type="project" value="UniProtKB-KW"/>
</dbReference>
<accession>A0A161HJ19</accession>
<sequence length="428" mass="48164">MVDPTRLLAAISPNTDGLFDSVVSGIGIVGVNDVGPQKVAFANAGDIFGQKLFRIAPEYQSSLVTVIIIAKVLQTVLFGPLRIDEVERLMGQTWYTVVEFLVAFLIVQEKLSTQLLCTALLYILLKWFHSLASSRVLDNYHDVQNRTQHNNNNNNDQTNNIDNNTANVSSDIDSHTPELTGSGFSDSSDGSDNNPAMPNMPNPGANSEVAPRRFVKLWVVVGLLHLNDIIWLQHYYKELFITANNGILKMSTTIFAVELSIMYASLLATTSQLYFMNSQEGQQRLLNPSRNSNHIYLSLANIFSDVLKLSIYMCFSMVMLSHYCLPLHIFREAYLTLRLAIQKARALIWHKHLLGQYNISSFKPATASDLARHDHDLECIICRDVMTLSTPDEDSQPVKIRCGHIFHYGCLFTWLQRTCRCPTCRSSL</sequence>
<dbReference type="InterPro" id="IPR050731">
    <property type="entry name" value="HRD1_E3_ubiq-ligases"/>
</dbReference>
<dbReference type="GO" id="GO:0012505">
    <property type="term" value="C:endomembrane system"/>
    <property type="evidence" value="ECO:0007669"/>
    <property type="project" value="TreeGrafter"/>
</dbReference>
<evidence type="ECO:0000256" key="6">
    <source>
        <dbReference type="ARBA" id="ARBA00022771"/>
    </source>
</evidence>
<evidence type="ECO:0000256" key="9">
    <source>
        <dbReference type="ARBA" id="ARBA00023136"/>
    </source>
</evidence>
<dbReference type="AlphaFoldDB" id="A0A161HJ19"/>
<evidence type="ECO:0000256" key="1">
    <source>
        <dbReference type="ARBA" id="ARBA00004127"/>
    </source>
</evidence>
<keyword evidence="7" id="KW-0862">Zinc</keyword>
<dbReference type="RefSeq" id="XP_018735114.1">
    <property type="nucleotide sequence ID" value="XM_018882867.1"/>
</dbReference>
<feature type="compositionally biased region" description="Low complexity" evidence="11">
    <location>
        <begin position="145"/>
        <end position="167"/>
    </location>
</feature>
<dbReference type="GO" id="GO:0061630">
    <property type="term" value="F:ubiquitin protein ligase activity"/>
    <property type="evidence" value="ECO:0007669"/>
    <property type="project" value="TreeGrafter"/>
</dbReference>
<dbReference type="InterPro" id="IPR057992">
    <property type="entry name" value="TPR_SYVN1_N"/>
</dbReference>
<name>A0A161HJ19_9ASCO</name>
<dbReference type="SMART" id="SM00184">
    <property type="entry name" value="RING"/>
    <property type="match status" value="1"/>
</dbReference>
<evidence type="ECO:0000256" key="5">
    <source>
        <dbReference type="ARBA" id="ARBA00022723"/>
    </source>
</evidence>
<feature type="region of interest" description="Disordered" evidence="11">
    <location>
        <begin position="145"/>
        <end position="205"/>
    </location>
</feature>
<feature type="compositionally biased region" description="Low complexity" evidence="11">
    <location>
        <begin position="181"/>
        <end position="205"/>
    </location>
</feature>
<dbReference type="PANTHER" id="PTHR22763">
    <property type="entry name" value="RING ZINC FINGER PROTEIN"/>
    <property type="match status" value="1"/>
</dbReference>
<feature type="domain" description="RING-type" evidence="12">
    <location>
        <begin position="379"/>
        <end position="425"/>
    </location>
</feature>
<dbReference type="Pfam" id="PF25563">
    <property type="entry name" value="TPR_SYVN1_N"/>
    <property type="match status" value="2"/>
</dbReference>
<evidence type="ECO:0000256" key="4">
    <source>
        <dbReference type="ARBA" id="ARBA00022692"/>
    </source>
</evidence>
<keyword evidence="6 10" id="KW-0863">Zinc-finger</keyword>
<evidence type="ECO:0000256" key="8">
    <source>
        <dbReference type="ARBA" id="ARBA00022989"/>
    </source>
</evidence>
<dbReference type="Proteomes" id="UP000189580">
    <property type="component" value="Chromosome a"/>
</dbReference>
<keyword evidence="4" id="KW-0812">Transmembrane</keyword>
<dbReference type="InterPro" id="IPR013083">
    <property type="entry name" value="Znf_RING/FYVE/PHD"/>
</dbReference>
<evidence type="ECO:0000313" key="13">
    <source>
        <dbReference type="EMBL" id="ANB12637.1"/>
    </source>
</evidence>
<reference evidence="13 14" key="1">
    <citation type="submission" date="2016-02" db="EMBL/GenBank/DDBJ databases">
        <title>Complete genome sequence and transcriptome regulation of the pentose utilising yeast Sugiyamaella lignohabitans.</title>
        <authorList>
            <person name="Bellasio M."/>
            <person name="Peymann A."/>
            <person name="Valli M."/>
            <person name="Sipitzky M."/>
            <person name="Graf A."/>
            <person name="Sauer M."/>
            <person name="Marx H."/>
            <person name="Mattanovich D."/>
        </authorList>
    </citation>
    <scope>NUCLEOTIDE SEQUENCE [LARGE SCALE GENOMIC DNA]</scope>
    <source>
        <strain evidence="13 14">CBS 10342</strain>
    </source>
</reference>
<dbReference type="OrthoDB" id="7759664at2759"/>
<evidence type="ECO:0000256" key="2">
    <source>
        <dbReference type="ARBA" id="ARBA00004906"/>
    </source>
</evidence>
<comment type="pathway">
    <text evidence="2">Protein modification; protein ubiquitination.</text>
</comment>
<proteinExistence type="predicted"/>
<keyword evidence="14" id="KW-1185">Reference proteome</keyword>
<dbReference type="PROSITE" id="PS50089">
    <property type="entry name" value="ZF_RING_2"/>
    <property type="match status" value="1"/>
</dbReference>